<evidence type="ECO:0000313" key="11">
    <source>
        <dbReference type="Proteomes" id="UP000054516"/>
    </source>
</evidence>
<sequence length="255" mass="27476">MGSGITQPVERPSTQGSQLTTEAELRPSPTAKRQKIEHPPTGPAMAAGDSPAPILESLHLDHTPDTHSVHVAVFRDVENADFLHRQLLARDAAFEYALIDAGAITSRVQVLSAAFKAIAAQVAGTLKTPNVHSELVCSLSPTTNISETYRRHGITPTSRHLVIVKVLVTPLAAASATGVEAPLSAQDVQGHLHAHVRGKPVPFTDEVISQLTDWARVRKYYKLNGVGWLDEIKDPAAKNREMSMLVMTGMALRGV</sequence>
<dbReference type="Proteomes" id="UP000054516">
    <property type="component" value="Unassembled WGS sequence"/>
</dbReference>
<dbReference type="PANTHER" id="PTHR15840">
    <property type="entry name" value="CGI-121 FAMILY MEMBER"/>
    <property type="match status" value="1"/>
</dbReference>
<comment type="similarity">
    <text evidence="2 8">Belongs to the CGI121/TPRKB family.</text>
</comment>
<dbReference type="GO" id="GO:0000408">
    <property type="term" value="C:EKC/KEOPS complex"/>
    <property type="evidence" value="ECO:0007669"/>
    <property type="project" value="TreeGrafter"/>
</dbReference>
<evidence type="ECO:0000256" key="9">
    <source>
        <dbReference type="SAM" id="MobiDB-lite"/>
    </source>
</evidence>
<dbReference type="GO" id="GO:0005634">
    <property type="term" value="C:nucleus"/>
    <property type="evidence" value="ECO:0007669"/>
    <property type="project" value="UniProtKB-SubCell"/>
</dbReference>
<feature type="region of interest" description="Disordered" evidence="9">
    <location>
        <begin position="1"/>
        <end position="51"/>
    </location>
</feature>
<dbReference type="AlphaFoldDB" id="A0A1W2TC00"/>
<organism evidence="10">
    <name type="scientific">Rosellinia necatrix</name>
    <name type="common">White root-rot fungus</name>
    <dbReference type="NCBI Taxonomy" id="77044"/>
    <lineage>
        <taxon>Eukaryota</taxon>
        <taxon>Fungi</taxon>
        <taxon>Dikarya</taxon>
        <taxon>Ascomycota</taxon>
        <taxon>Pezizomycotina</taxon>
        <taxon>Sordariomycetes</taxon>
        <taxon>Xylariomycetidae</taxon>
        <taxon>Xylariales</taxon>
        <taxon>Xylariaceae</taxon>
        <taxon>Rosellinia</taxon>
    </lineage>
</organism>
<evidence type="ECO:0000256" key="2">
    <source>
        <dbReference type="ARBA" id="ARBA00005546"/>
    </source>
</evidence>
<keyword evidence="11" id="KW-1185">Reference proteome</keyword>
<dbReference type="SUPFAM" id="SSF143870">
    <property type="entry name" value="PF0523-like"/>
    <property type="match status" value="1"/>
</dbReference>
<reference evidence="10" key="1">
    <citation type="submission" date="2016-03" db="EMBL/GenBank/DDBJ databases">
        <title>Draft genome sequence of Rosellinia necatrix.</title>
        <authorList>
            <person name="Kanematsu S."/>
        </authorList>
    </citation>
    <scope>NUCLEOTIDE SEQUENCE [LARGE SCALE GENOMIC DNA]</scope>
    <source>
        <strain evidence="10">W97</strain>
    </source>
</reference>
<evidence type="ECO:0000256" key="5">
    <source>
        <dbReference type="ARBA" id="ARBA00022694"/>
    </source>
</evidence>
<protein>
    <recommendedName>
        <fullName evidence="4">EKC/KEOPS complex subunit CGI121</fullName>
    </recommendedName>
    <alternativeName>
        <fullName evidence="3">EKC/KEOPS complex subunit cgi121</fullName>
    </alternativeName>
</protein>
<evidence type="ECO:0000256" key="7">
    <source>
        <dbReference type="ARBA" id="ARBA00025043"/>
    </source>
</evidence>
<evidence type="ECO:0000256" key="3">
    <source>
        <dbReference type="ARBA" id="ARBA00015316"/>
    </source>
</evidence>
<evidence type="ECO:0000256" key="8">
    <source>
        <dbReference type="RuleBase" id="RU004398"/>
    </source>
</evidence>
<accession>A0A1W2TC00</accession>
<dbReference type="PANTHER" id="PTHR15840:SF10">
    <property type="entry name" value="EKC_KEOPS COMPLEX SUBUNIT TPRKB"/>
    <property type="match status" value="1"/>
</dbReference>
<evidence type="ECO:0000256" key="6">
    <source>
        <dbReference type="ARBA" id="ARBA00023242"/>
    </source>
</evidence>
<keyword evidence="6 8" id="KW-0539">Nucleus</keyword>
<comment type="function">
    <text evidence="7">Component of the EKC/KEOPS complex that is required for the formation of a threonylcarbamoyl group on adenosine at position 37 (t(6)A37) in tRNAs that read codons beginning with adenine. The complex is probably involved in the transfer of the threonylcarbamoyl moiety of threonylcarbamoyl-AMP (TC-AMP) to the N6 group of A37. CGI121 acts as an allosteric effector that regulates the t(6)A activity of the complex. The EKC/KEOPS complex also promotes both telomere uncapping and telomere elongation. The complex is required for efficient recruitment of transcriptional coactivators. CGI121 is not required for tRNA modification.</text>
</comment>
<dbReference type="EMBL" id="DF977455">
    <property type="protein sequence ID" value="GAP85474.2"/>
    <property type="molecule type" value="Genomic_DNA"/>
</dbReference>
<evidence type="ECO:0000256" key="4">
    <source>
        <dbReference type="ARBA" id="ARBA00016009"/>
    </source>
</evidence>
<gene>
    <name evidence="10" type="ORF">SAMD00023353_1000260</name>
</gene>
<dbReference type="InterPro" id="IPR036504">
    <property type="entry name" value="CGI121/TPRKB_sf"/>
</dbReference>
<dbReference type="GO" id="GO:0005829">
    <property type="term" value="C:cytosol"/>
    <property type="evidence" value="ECO:0007669"/>
    <property type="project" value="TreeGrafter"/>
</dbReference>
<feature type="compositionally biased region" description="Polar residues" evidence="9">
    <location>
        <begin position="1"/>
        <end position="21"/>
    </location>
</feature>
<evidence type="ECO:0000313" key="10">
    <source>
        <dbReference type="EMBL" id="GAP85474.2"/>
    </source>
</evidence>
<dbReference type="Pfam" id="PF08617">
    <property type="entry name" value="CGI-121"/>
    <property type="match status" value="1"/>
</dbReference>
<evidence type="ECO:0000256" key="1">
    <source>
        <dbReference type="ARBA" id="ARBA00004123"/>
    </source>
</evidence>
<keyword evidence="10" id="KW-0808">Transferase</keyword>
<proteinExistence type="inferred from homology"/>
<dbReference type="OrthoDB" id="329139at2759"/>
<keyword evidence="5" id="KW-0819">tRNA processing</keyword>
<dbReference type="Gene3D" id="3.30.2380.10">
    <property type="entry name" value="CGI121/TPRKB"/>
    <property type="match status" value="1"/>
</dbReference>
<name>A0A1W2TC00_ROSNE</name>
<comment type="subcellular location">
    <subcellularLocation>
        <location evidence="1">Nucleus</location>
    </subcellularLocation>
</comment>
<keyword evidence="10" id="KW-0418">Kinase</keyword>
<dbReference type="InterPro" id="IPR013926">
    <property type="entry name" value="CGI121/TPRKB"/>
</dbReference>
<dbReference type="OMA" id="DANPHFD"/>
<dbReference type="GO" id="GO:0016301">
    <property type="term" value="F:kinase activity"/>
    <property type="evidence" value="ECO:0007669"/>
    <property type="project" value="UniProtKB-KW"/>
</dbReference>
<dbReference type="STRING" id="77044.A0A1W2TC00"/>
<dbReference type="GO" id="GO:0002949">
    <property type="term" value="P:tRNA threonylcarbamoyladenosine modification"/>
    <property type="evidence" value="ECO:0007669"/>
    <property type="project" value="TreeGrafter"/>
</dbReference>